<dbReference type="EMBL" id="JAUSSU010000012">
    <property type="protein sequence ID" value="MDQ0115690.1"/>
    <property type="molecule type" value="Genomic_DNA"/>
</dbReference>
<proteinExistence type="predicted"/>
<protein>
    <submittedName>
        <fullName evidence="1">Uncharacterized protein</fullName>
    </submittedName>
</protein>
<accession>A0ABT9UAF1</accession>
<evidence type="ECO:0000313" key="1">
    <source>
        <dbReference type="EMBL" id="MDQ0115690.1"/>
    </source>
</evidence>
<gene>
    <name evidence="1" type="ORF">J2T15_005157</name>
</gene>
<comment type="caution">
    <text evidence="1">The sequence shown here is derived from an EMBL/GenBank/DDBJ whole genome shotgun (WGS) entry which is preliminary data.</text>
</comment>
<dbReference type="RefSeq" id="WP_307207553.1">
    <property type="nucleotide sequence ID" value="NZ_JAUSSU010000012.1"/>
</dbReference>
<name>A0ABT9UAF1_PAEHA</name>
<reference evidence="1 2" key="1">
    <citation type="submission" date="2023-07" db="EMBL/GenBank/DDBJ databases">
        <title>Sorghum-associated microbial communities from plants grown in Nebraska, USA.</title>
        <authorList>
            <person name="Schachtman D."/>
        </authorList>
    </citation>
    <scope>NUCLEOTIDE SEQUENCE [LARGE SCALE GENOMIC DNA]</scope>
    <source>
        <strain evidence="1 2">CC482</strain>
    </source>
</reference>
<sequence>MNKEVVLSAERLLVCMCPNNGTSQTAYVTVAKHFDDRGIPNTWIDWAIGGISLKLQKSVTSDTSYTALVTGLFSLTRFFHLNKPERLFAFGCFLTWIFHFTYK</sequence>
<evidence type="ECO:0000313" key="2">
    <source>
        <dbReference type="Proteomes" id="UP001229346"/>
    </source>
</evidence>
<keyword evidence="2" id="KW-1185">Reference proteome</keyword>
<dbReference type="Proteomes" id="UP001229346">
    <property type="component" value="Unassembled WGS sequence"/>
</dbReference>
<organism evidence="1 2">
    <name type="scientific">Paenibacillus harenae</name>
    <dbReference type="NCBI Taxonomy" id="306543"/>
    <lineage>
        <taxon>Bacteria</taxon>
        <taxon>Bacillati</taxon>
        <taxon>Bacillota</taxon>
        <taxon>Bacilli</taxon>
        <taxon>Bacillales</taxon>
        <taxon>Paenibacillaceae</taxon>
        <taxon>Paenibacillus</taxon>
    </lineage>
</organism>